<sequence length="657" mass="75569">MTQNFEHCIKLLRDNEESVREEAERIIIKLCNNILRNPEELKYRKIKLSNPLVISKLLPAAGAIESLFEAGFVENDDEFLLPLHASMLGIERLHSILNKNVTSPKYDQPSSNDRMHRQKNLLSPSRELGELEDYKKKSFLATLSHHLHDVLRYEDPNLQNKVKQILPLEILEINSMKKLREIQRESKLGEEVNDVVFEDVFLIELLSWFKLKFFQWVDSPMCNRCGGKCSHYRDIVSPDPKVSRVEIHRCTACGSKTNFPRYTDPEVLLSTRKGRCGEWANCFTLICRTVGYDARLVYDKTDHVWTEVWSIAHNRWIHADACENVMDRPLIYEKGWGKELSYIIAFSKDEMQDVTWRYTRKFKEVMERRNLCSEMTLSLFIQQLNLKHQTREGYSIARRKFVAKRSALELAQMLVAPPGFENCNESSEADSQYSGRTSGSLAWRISRGETSATALKSMKWCIPQDVLNFEMTYSIVDDTYTAKDLTQNEILDKRNGWNNGIESVSGGIFRKEEADWKMVYLARSPNSKTASICWAFTTVIDANVCIDTVYLNATVATFHSASVRWEVEGILLTDGGSKKERKNVSLQSEHCQTEDLRGASEIFVKAILSGGEGESAWQHAQLFRQNLNPNDPTKVSLTVRVNLMKRFDKKGELSPVF</sequence>
<dbReference type="EMBL" id="CM056742">
    <property type="protein sequence ID" value="KAJ8678850.1"/>
    <property type="molecule type" value="Genomic_DNA"/>
</dbReference>
<comment type="caution">
    <text evidence="1">The sequence shown here is derived from an EMBL/GenBank/DDBJ whole genome shotgun (WGS) entry which is preliminary data.</text>
</comment>
<organism evidence="1 2">
    <name type="scientific">Eretmocerus hayati</name>
    <dbReference type="NCBI Taxonomy" id="131215"/>
    <lineage>
        <taxon>Eukaryota</taxon>
        <taxon>Metazoa</taxon>
        <taxon>Ecdysozoa</taxon>
        <taxon>Arthropoda</taxon>
        <taxon>Hexapoda</taxon>
        <taxon>Insecta</taxon>
        <taxon>Pterygota</taxon>
        <taxon>Neoptera</taxon>
        <taxon>Endopterygota</taxon>
        <taxon>Hymenoptera</taxon>
        <taxon>Apocrita</taxon>
        <taxon>Proctotrupomorpha</taxon>
        <taxon>Chalcidoidea</taxon>
        <taxon>Aphelinidae</taxon>
        <taxon>Aphelininae</taxon>
        <taxon>Eretmocerus</taxon>
    </lineage>
</organism>
<keyword evidence="2" id="KW-1185">Reference proteome</keyword>
<accession>A0ACC2P5I8</accession>
<name>A0ACC2P5I8_9HYME</name>
<reference evidence="1" key="1">
    <citation type="submission" date="2023-04" db="EMBL/GenBank/DDBJ databases">
        <title>A chromosome-level genome assembly of the parasitoid wasp Eretmocerus hayati.</title>
        <authorList>
            <person name="Zhong Y."/>
            <person name="Liu S."/>
            <person name="Liu Y."/>
        </authorList>
    </citation>
    <scope>NUCLEOTIDE SEQUENCE</scope>
    <source>
        <strain evidence="1">ZJU_SS_LIU_2023</strain>
    </source>
</reference>
<evidence type="ECO:0000313" key="1">
    <source>
        <dbReference type="EMBL" id="KAJ8678850.1"/>
    </source>
</evidence>
<protein>
    <submittedName>
        <fullName evidence="1">Uncharacterized protein</fullName>
    </submittedName>
</protein>
<proteinExistence type="predicted"/>
<dbReference type="Proteomes" id="UP001239111">
    <property type="component" value="Chromosome 2"/>
</dbReference>
<gene>
    <name evidence="1" type="ORF">QAD02_014637</name>
</gene>
<evidence type="ECO:0000313" key="2">
    <source>
        <dbReference type="Proteomes" id="UP001239111"/>
    </source>
</evidence>